<dbReference type="InterPro" id="IPR045097">
    <property type="entry name" value="Thymidate_synth/dCMP_Mease"/>
</dbReference>
<dbReference type="GO" id="GO:0006730">
    <property type="term" value="P:one-carbon metabolic process"/>
    <property type="evidence" value="ECO:0007669"/>
    <property type="project" value="UniProtKB-KW"/>
</dbReference>
<dbReference type="InterPro" id="IPR023451">
    <property type="entry name" value="Thymidate_synth/dCMP_Mease_dom"/>
</dbReference>
<evidence type="ECO:0000256" key="3">
    <source>
        <dbReference type="ARBA" id="ARBA00010176"/>
    </source>
</evidence>
<dbReference type="FunFam" id="3.30.572.10:FF:000013">
    <property type="entry name" value="Thymidylate synthase"/>
    <property type="match status" value="1"/>
</dbReference>
<accession>A0A481YQS6</accession>
<dbReference type="PROSITE" id="PS51330">
    <property type="entry name" value="DHFR_2"/>
    <property type="match status" value="1"/>
</dbReference>
<organism evidence="15">
    <name type="scientific">Marseillevirus LCMAC101</name>
    <dbReference type="NCBI Taxonomy" id="2506602"/>
    <lineage>
        <taxon>Viruses</taxon>
        <taxon>Varidnaviria</taxon>
        <taxon>Bamfordvirae</taxon>
        <taxon>Nucleocytoviricota</taxon>
        <taxon>Megaviricetes</taxon>
        <taxon>Pimascovirales</taxon>
        <taxon>Pimascovirales incertae sedis</taxon>
        <taxon>Marseilleviridae</taxon>
    </lineage>
</organism>
<keyword evidence="8" id="KW-0521">NADP</keyword>
<protein>
    <submittedName>
        <fullName evidence="15">Bifunctional dihydrofolate reductase-thymidylate synthase</fullName>
    </submittedName>
</protein>
<dbReference type="Pfam" id="PF00303">
    <property type="entry name" value="Thymidylat_synt"/>
    <property type="match status" value="1"/>
</dbReference>
<dbReference type="PIRSF" id="PIRSF000389">
    <property type="entry name" value="DHFR-TS"/>
    <property type="match status" value="1"/>
</dbReference>
<evidence type="ECO:0000256" key="1">
    <source>
        <dbReference type="ARBA" id="ARBA00004903"/>
    </source>
</evidence>
<dbReference type="NCBIfam" id="TIGR03284">
    <property type="entry name" value="thym_sym"/>
    <property type="match status" value="1"/>
</dbReference>
<dbReference type="CDD" id="cd00209">
    <property type="entry name" value="DHFR"/>
    <property type="match status" value="1"/>
</dbReference>
<name>A0A481YQS6_9VIRU</name>
<sequence>MSLSRFSIIVAIDSGNGMAKNGGIPWGSKSDQRYFRETTHGRGKNAVIMGRITYESIPTQFRPLQGRHCVVVSRSWRQEEHPDIIVCPSLLDALSILGGSVKAYEEVFVAGGEHIYNEAVRDYLYLCDRIHVNKFKTDYDCDQHFPWDEIKDFPILKDVQRTRDFQRYVFLSKIEHPEYQYLKLIQDIAENGDPKPDRTGIGTRSKFGVKMEFDISERIPILTTKKVNYEAIVKELLFFISGNTNTNILKEQGVKIWTANTSKDFLLNVGLDYDEGDMGPLYGFQWRHWGAEYEGMDKDYTGKGIDQLSNLINNIRKDPHSRRHLLSCWNVSQLKEMCLNPCHFTCQFNVSGDRRHLDCQLYQRSGDMFLGVPYNIACYSMLTCMIAQITGLRPRKFTHIIGDAHVYNSHQDQVKKQLNRTPRPFPRLSFRGATRIHEIDDFDFKSFIIEGYTSWPHITAPMAV</sequence>
<evidence type="ECO:0000256" key="4">
    <source>
        <dbReference type="ARBA" id="ARBA00022563"/>
    </source>
</evidence>
<dbReference type="SUPFAM" id="SSF55831">
    <property type="entry name" value="Thymidylate synthase/dCMP hydroxymethylase"/>
    <property type="match status" value="1"/>
</dbReference>
<evidence type="ECO:0000313" key="15">
    <source>
        <dbReference type="EMBL" id="QBK85603.1"/>
    </source>
</evidence>
<dbReference type="Pfam" id="PF00186">
    <property type="entry name" value="DHFR_1"/>
    <property type="match status" value="1"/>
</dbReference>
<dbReference type="SUPFAM" id="SSF53597">
    <property type="entry name" value="Dihydrofolate reductase-like"/>
    <property type="match status" value="1"/>
</dbReference>
<evidence type="ECO:0000256" key="6">
    <source>
        <dbReference type="ARBA" id="ARBA00022679"/>
    </source>
</evidence>
<feature type="active site" evidence="13">
    <location>
        <position position="342"/>
    </location>
</feature>
<dbReference type="InterPro" id="IPR020940">
    <property type="entry name" value="Thymidylate_synthase_AS"/>
</dbReference>
<comment type="similarity">
    <text evidence="3">In the N-terminal section; belongs to the dihydrofolate reductase family.</text>
</comment>
<dbReference type="GO" id="GO:0004146">
    <property type="term" value="F:dihydrofolate reductase activity"/>
    <property type="evidence" value="ECO:0007669"/>
    <property type="project" value="UniProtKB-EC"/>
</dbReference>
<dbReference type="GO" id="GO:0006231">
    <property type="term" value="P:dTMP biosynthetic process"/>
    <property type="evidence" value="ECO:0007669"/>
    <property type="project" value="InterPro"/>
</dbReference>
<keyword evidence="10" id="KW-0511">Multifunctional enzyme</keyword>
<dbReference type="InterPro" id="IPR012262">
    <property type="entry name" value="DHFR-TS"/>
</dbReference>
<proteinExistence type="inferred from homology"/>
<keyword evidence="7" id="KW-0545">Nucleotide biosynthesis</keyword>
<dbReference type="PANTHER" id="PTHR11548:SF2">
    <property type="entry name" value="THYMIDYLATE SYNTHASE"/>
    <property type="match status" value="1"/>
</dbReference>
<evidence type="ECO:0000256" key="9">
    <source>
        <dbReference type="ARBA" id="ARBA00023002"/>
    </source>
</evidence>
<evidence type="ECO:0000256" key="11">
    <source>
        <dbReference type="ARBA" id="ARBA00047344"/>
    </source>
</evidence>
<dbReference type="PROSITE" id="PS00091">
    <property type="entry name" value="THYMIDYLATE_SYNTHASE"/>
    <property type="match status" value="1"/>
</dbReference>
<gene>
    <name evidence="15" type="ORF">LCMAC101_01980</name>
</gene>
<evidence type="ECO:0000256" key="7">
    <source>
        <dbReference type="ARBA" id="ARBA00022727"/>
    </source>
</evidence>
<dbReference type="GO" id="GO:0004799">
    <property type="term" value="F:thymidylate synthase activity"/>
    <property type="evidence" value="ECO:0007669"/>
    <property type="project" value="UniProtKB-EC"/>
</dbReference>
<comment type="catalytic activity">
    <reaction evidence="12">
        <text>(6S)-5,6,7,8-tetrahydrofolate + NADP(+) = 7,8-dihydrofolate + NADPH + H(+)</text>
        <dbReference type="Rhea" id="RHEA:15009"/>
        <dbReference type="ChEBI" id="CHEBI:15378"/>
        <dbReference type="ChEBI" id="CHEBI:57451"/>
        <dbReference type="ChEBI" id="CHEBI:57453"/>
        <dbReference type="ChEBI" id="CHEBI:57783"/>
        <dbReference type="ChEBI" id="CHEBI:58349"/>
        <dbReference type="EC" id="1.5.1.3"/>
    </reaction>
</comment>
<dbReference type="Gene3D" id="3.30.572.10">
    <property type="entry name" value="Thymidylate synthase/dCMP hydroxymethylase domain"/>
    <property type="match status" value="1"/>
</dbReference>
<evidence type="ECO:0000256" key="10">
    <source>
        <dbReference type="ARBA" id="ARBA00023268"/>
    </source>
</evidence>
<reference evidence="15" key="1">
    <citation type="journal article" date="2019" name="MBio">
        <title>Virus Genomes from Deep Sea Sediments Expand the Ocean Megavirome and Support Independent Origins of Viral Gigantism.</title>
        <authorList>
            <person name="Backstrom D."/>
            <person name="Yutin N."/>
            <person name="Jorgensen S.L."/>
            <person name="Dharamshi J."/>
            <person name="Homa F."/>
            <person name="Zaremba-Niedwiedzka K."/>
            <person name="Spang A."/>
            <person name="Wolf Y.I."/>
            <person name="Koonin E.V."/>
            <person name="Ettema T.J."/>
        </authorList>
    </citation>
    <scope>NUCLEOTIDE SEQUENCE</scope>
</reference>
<dbReference type="UniPathway" id="UPA00077">
    <property type="reaction ID" value="UER00158"/>
</dbReference>
<keyword evidence="4" id="KW-0554">One-carbon metabolism</keyword>
<evidence type="ECO:0000256" key="13">
    <source>
        <dbReference type="PROSITE-ProRule" id="PRU10016"/>
    </source>
</evidence>
<comment type="catalytic activity">
    <reaction evidence="11">
        <text>dUMP + (6R)-5,10-methylene-5,6,7,8-tetrahydrofolate = 7,8-dihydrofolate + dTMP</text>
        <dbReference type="Rhea" id="RHEA:12104"/>
        <dbReference type="ChEBI" id="CHEBI:15636"/>
        <dbReference type="ChEBI" id="CHEBI:57451"/>
        <dbReference type="ChEBI" id="CHEBI:63528"/>
        <dbReference type="ChEBI" id="CHEBI:246422"/>
        <dbReference type="EC" id="2.1.1.45"/>
    </reaction>
</comment>
<dbReference type="CDD" id="cd00351">
    <property type="entry name" value="TS_Pyrimidine_HMase"/>
    <property type="match status" value="1"/>
</dbReference>
<dbReference type="InterPro" id="IPR001796">
    <property type="entry name" value="DHFR_dom"/>
</dbReference>
<dbReference type="GO" id="GO:0046654">
    <property type="term" value="P:tetrahydrofolate biosynthetic process"/>
    <property type="evidence" value="ECO:0007669"/>
    <property type="project" value="UniProtKB-UniPathway"/>
</dbReference>
<comment type="pathway">
    <text evidence="1">Cofactor biosynthesis; tetrahydrofolate biosynthesis; 5,6,7,8-tetrahydrofolate from 7,8-dihydrofolate: step 1/1.</text>
</comment>
<feature type="domain" description="DHFR" evidence="14">
    <location>
        <begin position="5"/>
        <end position="186"/>
    </location>
</feature>
<dbReference type="Gene3D" id="3.40.430.10">
    <property type="entry name" value="Dihydrofolate Reductase, subunit A"/>
    <property type="match status" value="1"/>
</dbReference>
<keyword evidence="5" id="KW-0489">Methyltransferase</keyword>
<keyword evidence="6" id="KW-0808">Transferase</keyword>
<dbReference type="InterPro" id="IPR000398">
    <property type="entry name" value="Thymidylate_synthase"/>
</dbReference>
<comment type="similarity">
    <text evidence="2">In the C-terminal section; belongs to the thymidylate synthase family.</text>
</comment>
<dbReference type="HAMAP" id="MF_00008">
    <property type="entry name" value="Thymidy_synth_bact"/>
    <property type="match status" value="1"/>
</dbReference>
<dbReference type="GO" id="GO:0032259">
    <property type="term" value="P:methylation"/>
    <property type="evidence" value="ECO:0007669"/>
    <property type="project" value="UniProtKB-KW"/>
</dbReference>
<dbReference type="InterPro" id="IPR024072">
    <property type="entry name" value="DHFR-like_dom_sf"/>
</dbReference>
<dbReference type="PANTHER" id="PTHR11548">
    <property type="entry name" value="THYMIDYLATE SYNTHASE 1"/>
    <property type="match status" value="1"/>
</dbReference>
<evidence type="ECO:0000256" key="12">
    <source>
        <dbReference type="ARBA" id="ARBA00048873"/>
    </source>
</evidence>
<dbReference type="EMBL" id="MK500327">
    <property type="protein sequence ID" value="QBK85603.1"/>
    <property type="molecule type" value="Genomic_DNA"/>
</dbReference>
<dbReference type="PRINTS" id="PR00108">
    <property type="entry name" value="THYMDSNTHASE"/>
</dbReference>
<evidence type="ECO:0000256" key="2">
    <source>
        <dbReference type="ARBA" id="ARBA00006900"/>
    </source>
</evidence>
<dbReference type="InterPro" id="IPR036926">
    <property type="entry name" value="Thymidate_synth/dCMP_Mease_sf"/>
</dbReference>
<evidence type="ECO:0000256" key="8">
    <source>
        <dbReference type="ARBA" id="ARBA00022857"/>
    </source>
</evidence>
<evidence type="ECO:0000259" key="14">
    <source>
        <dbReference type="PROSITE" id="PS51330"/>
    </source>
</evidence>
<evidence type="ECO:0000256" key="5">
    <source>
        <dbReference type="ARBA" id="ARBA00022603"/>
    </source>
</evidence>
<keyword evidence="9" id="KW-0560">Oxidoreductase</keyword>